<comment type="caution">
    <text evidence="3">The sequence shown here is derived from an EMBL/GenBank/DDBJ whole genome shotgun (WGS) entry which is preliminary data.</text>
</comment>
<name>A0ABS4BDQ4_9HYPH</name>
<feature type="transmembrane region" description="Helical" evidence="2">
    <location>
        <begin position="87"/>
        <end position="109"/>
    </location>
</feature>
<feature type="transmembrane region" description="Helical" evidence="2">
    <location>
        <begin position="157"/>
        <end position="177"/>
    </location>
</feature>
<evidence type="ECO:0000313" key="3">
    <source>
        <dbReference type="EMBL" id="MBP0614194.1"/>
    </source>
</evidence>
<feature type="compositionally biased region" description="Basic residues" evidence="1">
    <location>
        <begin position="255"/>
        <end position="265"/>
    </location>
</feature>
<reference evidence="3 4" key="1">
    <citation type="submission" date="2021-04" db="EMBL/GenBank/DDBJ databases">
        <title>Whole genome sequence of Jiella sp. KSK16Y-1.</title>
        <authorList>
            <person name="Tuo L."/>
        </authorList>
    </citation>
    <scope>NUCLEOTIDE SEQUENCE [LARGE SCALE GENOMIC DNA]</scope>
    <source>
        <strain evidence="3 4">KSK16Y-1</strain>
    </source>
</reference>
<proteinExistence type="predicted"/>
<dbReference type="Pfam" id="PF19540">
    <property type="entry name" value="DUF6064"/>
    <property type="match status" value="1"/>
</dbReference>
<feature type="transmembrane region" description="Helical" evidence="2">
    <location>
        <begin position="31"/>
        <end position="49"/>
    </location>
</feature>
<keyword evidence="4" id="KW-1185">Reference proteome</keyword>
<evidence type="ECO:0000256" key="1">
    <source>
        <dbReference type="SAM" id="MobiDB-lite"/>
    </source>
</evidence>
<feature type="transmembrane region" description="Helical" evidence="2">
    <location>
        <begin position="184"/>
        <end position="204"/>
    </location>
</feature>
<keyword evidence="2" id="KW-1133">Transmembrane helix</keyword>
<feature type="compositionally biased region" description="Polar residues" evidence="1">
    <location>
        <begin position="267"/>
        <end position="280"/>
    </location>
</feature>
<sequence length="280" mass="29562">MLADLSTYSLRDFLLFDETIYRGLFGQLNAAFWPMAAVAILLAVALLVFRRRRPGVADRGVAALLATAFAISAALFFFGVYETVNFAAVYPGWGFVLEAGLLLVAVFLLPNTGGSSSAPASASPGRTGVWLAVALVVYALFGHPLAGFAAGRASADLEWFALAPAPTALAALGFLGGWRSRWRFALIVVPVVWLLLDALTLYGLELMPEAVALLVATGFGVIAALVPRRSSFVETAADLGRSGMGDPAEPVRPLRQARRQGHGTRPRSGTTGLLPTTSAQ</sequence>
<accession>A0ABS4BDQ4</accession>
<protein>
    <submittedName>
        <fullName evidence="3">Uncharacterized protein</fullName>
    </submittedName>
</protein>
<feature type="transmembrane region" description="Helical" evidence="2">
    <location>
        <begin position="61"/>
        <end position="81"/>
    </location>
</feature>
<keyword evidence="2" id="KW-0472">Membrane</keyword>
<feature type="region of interest" description="Disordered" evidence="1">
    <location>
        <begin position="241"/>
        <end position="280"/>
    </location>
</feature>
<evidence type="ECO:0000313" key="4">
    <source>
        <dbReference type="Proteomes" id="UP000678276"/>
    </source>
</evidence>
<dbReference type="Proteomes" id="UP000678276">
    <property type="component" value="Unassembled WGS sequence"/>
</dbReference>
<feature type="transmembrane region" description="Helical" evidence="2">
    <location>
        <begin position="210"/>
        <end position="226"/>
    </location>
</feature>
<dbReference type="RefSeq" id="WP_209592612.1">
    <property type="nucleotide sequence ID" value="NZ_JAGJCF010000001.1"/>
</dbReference>
<dbReference type="EMBL" id="JAGJCF010000001">
    <property type="protein sequence ID" value="MBP0614194.1"/>
    <property type="molecule type" value="Genomic_DNA"/>
</dbReference>
<organism evidence="3 4">
    <name type="scientific">Jiella mangrovi</name>
    <dbReference type="NCBI Taxonomy" id="2821407"/>
    <lineage>
        <taxon>Bacteria</taxon>
        <taxon>Pseudomonadati</taxon>
        <taxon>Pseudomonadota</taxon>
        <taxon>Alphaproteobacteria</taxon>
        <taxon>Hyphomicrobiales</taxon>
        <taxon>Aurantimonadaceae</taxon>
        <taxon>Jiella</taxon>
    </lineage>
</organism>
<evidence type="ECO:0000256" key="2">
    <source>
        <dbReference type="SAM" id="Phobius"/>
    </source>
</evidence>
<dbReference type="InterPro" id="IPR045708">
    <property type="entry name" value="DUF6064"/>
</dbReference>
<keyword evidence="2" id="KW-0812">Transmembrane</keyword>
<feature type="transmembrane region" description="Helical" evidence="2">
    <location>
        <begin position="129"/>
        <end position="151"/>
    </location>
</feature>
<gene>
    <name evidence="3" type="ORF">J6595_01140</name>
</gene>